<dbReference type="Proteomes" id="UP000319148">
    <property type="component" value="Unassembled WGS sequence"/>
</dbReference>
<gene>
    <name evidence="1" type="ORF">FIV46_11445</name>
</gene>
<dbReference type="Pfam" id="PF22531">
    <property type="entry name" value="DUF7002"/>
    <property type="match status" value="1"/>
</dbReference>
<organism evidence="1 2">
    <name type="scientific">Emcibacter nanhaiensis</name>
    <dbReference type="NCBI Taxonomy" id="1505037"/>
    <lineage>
        <taxon>Bacteria</taxon>
        <taxon>Pseudomonadati</taxon>
        <taxon>Pseudomonadota</taxon>
        <taxon>Alphaproteobacteria</taxon>
        <taxon>Emcibacterales</taxon>
        <taxon>Emcibacteraceae</taxon>
        <taxon>Emcibacter</taxon>
    </lineage>
</organism>
<dbReference type="InterPro" id="IPR054271">
    <property type="entry name" value="DUF7002"/>
</dbReference>
<protein>
    <recommendedName>
        <fullName evidence="3">DUF4433 domain-containing protein</fullName>
    </recommendedName>
</protein>
<dbReference type="RefSeq" id="WP_139941064.1">
    <property type="nucleotide sequence ID" value="NZ_JBHSYP010000006.1"/>
</dbReference>
<accession>A0A501PHB7</accession>
<reference evidence="2" key="1">
    <citation type="submission" date="2019-06" db="EMBL/GenBank/DDBJ databases">
        <title>The complete genome of Emcibacter congregatus ZYLT.</title>
        <authorList>
            <person name="Zhao Z."/>
        </authorList>
    </citation>
    <scope>NUCLEOTIDE SEQUENCE [LARGE SCALE GENOMIC DNA]</scope>
    <source>
        <strain evidence="2">MCCC 1A06723</strain>
    </source>
</reference>
<evidence type="ECO:0000313" key="2">
    <source>
        <dbReference type="Proteomes" id="UP000319148"/>
    </source>
</evidence>
<keyword evidence="2" id="KW-1185">Reference proteome</keyword>
<comment type="caution">
    <text evidence="1">The sequence shown here is derived from an EMBL/GenBank/DDBJ whole genome shotgun (WGS) entry which is preliminary data.</text>
</comment>
<dbReference type="EMBL" id="VFIY01000014">
    <property type="protein sequence ID" value="TPD59401.1"/>
    <property type="molecule type" value="Genomic_DNA"/>
</dbReference>
<evidence type="ECO:0000313" key="1">
    <source>
        <dbReference type="EMBL" id="TPD59401.1"/>
    </source>
</evidence>
<dbReference type="OrthoDB" id="154268at2"/>
<proteinExistence type="predicted"/>
<dbReference type="AlphaFoldDB" id="A0A501PHB7"/>
<evidence type="ECO:0008006" key="3">
    <source>
        <dbReference type="Google" id="ProtNLM"/>
    </source>
</evidence>
<sequence>MELEELYTHYPVLYHMAWNKSWPTIKKHGLLSTNSLLELYEIDDSTKSIVATQHRPECVTIQSKHLPDAVIRDQIPMTDKGVIRALNGTMMPSEWYYLLNSMVFFWPTKSRLKTMISAKAYRDLNHDVLIVRTEPLVKEYVKRLRISPINSGCTKPFAHPRSKNLFKDITSYPFSERKSKYGTEKAIAEVCFLDAIPNIENFVEDVLVLNADNLDANI</sequence>
<name>A0A501PHB7_9PROT</name>